<feature type="domain" description="DUF4408" evidence="3">
    <location>
        <begin position="12"/>
        <end position="38"/>
    </location>
</feature>
<dbReference type="Pfam" id="PF14364">
    <property type="entry name" value="DUF4408"/>
    <property type="match status" value="1"/>
</dbReference>
<feature type="compositionally biased region" description="Polar residues" evidence="1">
    <location>
        <begin position="154"/>
        <end position="169"/>
    </location>
</feature>
<keyword evidence="5" id="KW-1185">Reference proteome</keyword>
<dbReference type="PANTHER" id="PTHR33098:SF57">
    <property type="entry name" value="DUF4408 DOMAIN PROTEIN"/>
    <property type="match status" value="1"/>
</dbReference>
<evidence type="ECO:0000256" key="1">
    <source>
        <dbReference type="SAM" id="MobiDB-lite"/>
    </source>
</evidence>
<feature type="compositionally biased region" description="Basic and acidic residues" evidence="1">
    <location>
        <begin position="114"/>
        <end position="126"/>
    </location>
</feature>
<gene>
    <name evidence="4" type="ORF">Ahy_B01g054984</name>
</gene>
<dbReference type="InterPro" id="IPR008480">
    <property type="entry name" value="DUF761_pln"/>
</dbReference>
<dbReference type="Gramene" id="arahy.Tifrunner.gnm2.ann2.Ah11g491800.1">
    <property type="protein sequence ID" value="arahy.Tifrunner.gnm2.ann2.Ah11g491800.1-CDS-1"/>
    <property type="gene ID" value="arahy.Tifrunner.gnm2.ann2.Ah11g491800"/>
</dbReference>
<dbReference type="STRING" id="3818.A0A445AUQ7"/>
<evidence type="ECO:0000313" key="5">
    <source>
        <dbReference type="Proteomes" id="UP000289738"/>
    </source>
</evidence>
<keyword evidence="2" id="KW-0812">Transmembrane</keyword>
<dbReference type="Proteomes" id="UP000289738">
    <property type="component" value="Chromosome B01"/>
</dbReference>
<keyword evidence="2" id="KW-0472">Membrane</keyword>
<feature type="region of interest" description="Disordered" evidence="1">
    <location>
        <begin position="114"/>
        <end position="244"/>
    </location>
</feature>
<evidence type="ECO:0000313" key="4">
    <source>
        <dbReference type="EMBL" id="RYR30152.1"/>
    </source>
</evidence>
<protein>
    <recommendedName>
        <fullName evidence="3">DUF4408 domain-containing protein</fullName>
    </recommendedName>
</protein>
<dbReference type="PANTHER" id="PTHR33098">
    <property type="entry name" value="COTTON FIBER (DUF761)"/>
    <property type="match status" value="1"/>
</dbReference>
<dbReference type="AlphaFoldDB" id="A0A445AUQ7"/>
<organism evidence="4 5">
    <name type="scientific">Arachis hypogaea</name>
    <name type="common">Peanut</name>
    <dbReference type="NCBI Taxonomy" id="3818"/>
    <lineage>
        <taxon>Eukaryota</taxon>
        <taxon>Viridiplantae</taxon>
        <taxon>Streptophyta</taxon>
        <taxon>Embryophyta</taxon>
        <taxon>Tracheophyta</taxon>
        <taxon>Spermatophyta</taxon>
        <taxon>Magnoliopsida</taxon>
        <taxon>eudicotyledons</taxon>
        <taxon>Gunneridae</taxon>
        <taxon>Pentapetalae</taxon>
        <taxon>rosids</taxon>
        <taxon>fabids</taxon>
        <taxon>Fabales</taxon>
        <taxon>Fabaceae</taxon>
        <taxon>Papilionoideae</taxon>
        <taxon>50 kb inversion clade</taxon>
        <taxon>dalbergioids sensu lato</taxon>
        <taxon>Dalbergieae</taxon>
        <taxon>Pterocarpus clade</taxon>
        <taxon>Arachis</taxon>
    </lineage>
</organism>
<dbReference type="Pfam" id="PF05553">
    <property type="entry name" value="DUF761"/>
    <property type="match status" value="1"/>
</dbReference>
<dbReference type="InterPro" id="IPR025520">
    <property type="entry name" value="DUF4408"/>
</dbReference>
<dbReference type="EMBL" id="SDMP01000011">
    <property type="protein sequence ID" value="RYR30152.1"/>
    <property type="molecule type" value="Genomic_DNA"/>
</dbReference>
<accession>A0A445AUQ7</accession>
<evidence type="ECO:0000259" key="3">
    <source>
        <dbReference type="Pfam" id="PF14364"/>
    </source>
</evidence>
<comment type="caution">
    <text evidence="4">The sequence shown here is derived from an EMBL/GenBank/DDBJ whole genome shotgun (WGS) entry which is preliminary data.</text>
</comment>
<feature type="transmembrane region" description="Helical" evidence="2">
    <location>
        <begin position="12"/>
        <end position="35"/>
    </location>
</feature>
<reference evidence="4 5" key="1">
    <citation type="submission" date="2019-01" db="EMBL/GenBank/DDBJ databases">
        <title>Sequencing of cultivated peanut Arachis hypogaea provides insights into genome evolution and oil improvement.</title>
        <authorList>
            <person name="Chen X."/>
        </authorList>
    </citation>
    <scope>NUCLEOTIDE SEQUENCE [LARGE SCALE GENOMIC DNA]</scope>
    <source>
        <strain evidence="5">cv. Fuhuasheng</strain>
        <tissue evidence="4">Leaves</tissue>
    </source>
</reference>
<feature type="compositionally biased region" description="Basic and acidic residues" evidence="1">
    <location>
        <begin position="193"/>
        <end position="212"/>
    </location>
</feature>
<name>A0A445AUQ7_ARAHY</name>
<proteinExistence type="predicted"/>
<dbReference type="OrthoDB" id="1685070at2759"/>
<keyword evidence="2" id="KW-1133">Transmembrane helix</keyword>
<evidence type="ECO:0000256" key="2">
    <source>
        <dbReference type="SAM" id="Phobius"/>
    </source>
</evidence>
<sequence>MAEPTASMTLLIASWLTPSSLFIFVNLVIGTIAITSRFTSSHNNRIQEHELQHPFTRSPSLLQRVRSFRLTHQYTYDTTPSTAESGEFTQPQLVRTSSLLERVRSFNFSLHKHETTETSHAEKTDHNQSQAQAQAQTNQPESEEPEKPKEVPQLSRTPSLLQRLQSMNLSRLYKGEEEPEPTEASGSGSGSDPSRKDAEMRKSASERVHSGREEDEESVERRRPATTRESTGEDEEVDAKADDFINRFKKQLRLQRVDSILRYREMLRGN</sequence>